<name>A0A371G9A1_MUCPR</name>
<dbReference type="AlphaFoldDB" id="A0A371G9A1"/>
<dbReference type="PANTHER" id="PTHR48475:SF1">
    <property type="entry name" value="RNASE H TYPE-1 DOMAIN-CONTAINING PROTEIN"/>
    <property type="match status" value="1"/>
</dbReference>
<feature type="non-terminal residue" evidence="1">
    <location>
        <position position="1"/>
    </location>
</feature>
<dbReference type="EMBL" id="QJKJ01006322">
    <property type="protein sequence ID" value="RDX87132.1"/>
    <property type="molecule type" value="Genomic_DNA"/>
</dbReference>
<organism evidence="1 2">
    <name type="scientific">Mucuna pruriens</name>
    <name type="common">Velvet bean</name>
    <name type="synonym">Dolichos pruriens</name>
    <dbReference type="NCBI Taxonomy" id="157652"/>
    <lineage>
        <taxon>Eukaryota</taxon>
        <taxon>Viridiplantae</taxon>
        <taxon>Streptophyta</taxon>
        <taxon>Embryophyta</taxon>
        <taxon>Tracheophyta</taxon>
        <taxon>Spermatophyta</taxon>
        <taxon>Magnoliopsida</taxon>
        <taxon>eudicotyledons</taxon>
        <taxon>Gunneridae</taxon>
        <taxon>Pentapetalae</taxon>
        <taxon>rosids</taxon>
        <taxon>fabids</taxon>
        <taxon>Fabales</taxon>
        <taxon>Fabaceae</taxon>
        <taxon>Papilionoideae</taxon>
        <taxon>50 kb inversion clade</taxon>
        <taxon>NPAAA clade</taxon>
        <taxon>indigoferoid/millettioid clade</taxon>
        <taxon>Phaseoleae</taxon>
        <taxon>Mucuna</taxon>
    </lineage>
</organism>
<keyword evidence="2" id="KW-1185">Reference proteome</keyword>
<reference evidence="1" key="1">
    <citation type="submission" date="2018-05" db="EMBL/GenBank/DDBJ databases">
        <title>Draft genome of Mucuna pruriens seed.</title>
        <authorList>
            <person name="Nnadi N.E."/>
            <person name="Vos R."/>
            <person name="Hasami M.H."/>
            <person name="Devisetty U.K."/>
            <person name="Aguiy J.C."/>
        </authorList>
    </citation>
    <scope>NUCLEOTIDE SEQUENCE [LARGE SCALE GENOMIC DNA]</scope>
    <source>
        <strain evidence="1">JCA_2017</strain>
    </source>
</reference>
<gene>
    <name evidence="1" type="ORF">CR513_31433</name>
</gene>
<accession>A0A371G9A1</accession>
<proteinExistence type="predicted"/>
<sequence length="80" mass="9492">MTIHVRQQTRMAHYQQVEEAEIDGKPWYHDIREYLEKDAYPPEATKNDKRTLRRLAIGFFLSGVTLYKRSVDSTLLQHPC</sequence>
<evidence type="ECO:0000313" key="1">
    <source>
        <dbReference type="EMBL" id="RDX87132.1"/>
    </source>
</evidence>
<dbReference type="PANTHER" id="PTHR48475">
    <property type="entry name" value="RIBONUCLEASE H"/>
    <property type="match status" value="1"/>
</dbReference>
<dbReference type="OrthoDB" id="1690717at2759"/>
<evidence type="ECO:0000313" key="2">
    <source>
        <dbReference type="Proteomes" id="UP000257109"/>
    </source>
</evidence>
<protein>
    <submittedName>
        <fullName evidence="1">Uncharacterized protein</fullName>
    </submittedName>
</protein>
<dbReference type="Proteomes" id="UP000257109">
    <property type="component" value="Unassembled WGS sequence"/>
</dbReference>
<comment type="caution">
    <text evidence="1">The sequence shown here is derived from an EMBL/GenBank/DDBJ whole genome shotgun (WGS) entry which is preliminary data.</text>
</comment>